<feature type="transmembrane region" description="Helical" evidence="8">
    <location>
        <begin position="162"/>
        <end position="188"/>
    </location>
</feature>
<dbReference type="Pfam" id="PF01794">
    <property type="entry name" value="Ferric_reduct"/>
    <property type="match status" value="1"/>
</dbReference>
<feature type="transmembrane region" description="Helical" evidence="8">
    <location>
        <begin position="119"/>
        <end position="142"/>
    </location>
</feature>
<evidence type="ECO:0000256" key="8">
    <source>
        <dbReference type="SAM" id="Phobius"/>
    </source>
</evidence>
<dbReference type="SUPFAM" id="SSF52343">
    <property type="entry name" value="Ferredoxin reductase-like, C-terminal NADP-linked domain"/>
    <property type="match status" value="1"/>
</dbReference>
<proteinExistence type="predicted"/>
<dbReference type="InterPro" id="IPR050369">
    <property type="entry name" value="RBOH/FRE"/>
</dbReference>
<keyword evidence="4 8" id="KW-1133">Transmembrane helix</keyword>
<dbReference type="GeneID" id="71980288"/>
<evidence type="ECO:0000313" key="11">
    <source>
        <dbReference type="Proteomes" id="UP000756132"/>
    </source>
</evidence>
<dbReference type="PANTHER" id="PTHR11972:SF69">
    <property type="entry name" value="FERRIC REDUCTION OXIDASE 6-RELATED"/>
    <property type="match status" value="1"/>
</dbReference>
<keyword evidence="6" id="KW-0813">Transport</keyword>
<dbReference type="EMBL" id="CP090163">
    <property type="protein sequence ID" value="UJO12363.1"/>
    <property type="molecule type" value="Genomic_DNA"/>
</dbReference>
<feature type="transmembrane region" description="Helical" evidence="8">
    <location>
        <begin position="260"/>
        <end position="282"/>
    </location>
</feature>
<keyword evidence="5" id="KW-0560">Oxidoreductase</keyword>
<dbReference type="RefSeq" id="XP_047756729.1">
    <property type="nucleotide sequence ID" value="XM_047899558.1"/>
</dbReference>
<comment type="subcellular location">
    <subcellularLocation>
        <location evidence="1">Membrane</location>
        <topology evidence="1">Multi-pass membrane protein</topology>
    </subcellularLocation>
</comment>
<gene>
    <name evidence="10" type="ORF">CLAFUR5_00410</name>
</gene>
<evidence type="ECO:0000259" key="9">
    <source>
        <dbReference type="Pfam" id="PF01794"/>
    </source>
</evidence>
<keyword evidence="2 8" id="KW-0812">Transmembrane</keyword>
<dbReference type="GO" id="GO:0006811">
    <property type="term" value="P:monoatomic ion transport"/>
    <property type="evidence" value="ECO:0007669"/>
    <property type="project" value="UniProtKB-KW"/>
</dbReference>
<organism evidence="10 11">
    <name type="scientific">Passalora fulva</name>
    <name type="common">Tomato leaf mold</name>
    <name type="synonym">Cladosporium fulvum</name>
    <dbReference type="NCBI Taxonomy" id="5499"/>
    <lineage>
        <taxon>Eukaryota</taxon>
        <taxon>Fungi</taxon>
        <taxon>Dikarya</taxon>
        <taxon>Ascomycota</taxon>
        <taxon>Pezizomycotina</taxon>
        <taxon>Dothideomycetes</taxon>
        <taxon>Dothideomycetidae</taxon>
        <taxon>Mycosphaerellales</taxon>
        <taxon>Mycosphaerellaceae</taxon>
        <taxon>Fulvia</taxon>
    </lineage>
</organism>
<accession>A0A9Q8L7N5</accession>
<protein>
    <recommendedName>
        <fullName evidence="9">Ferric oxidoreductase domain-containing protein</fullName>
    </recommendedName>
</protein>
<keyword evidence="3" id="KW-0249">Electron transport</keyword>
<evidence type="ECO:0000256" key="5">
    <source>
        <dbReference type="ARBA" id="ARBA00023002"/>
    </source>
</evidence>
<evidence type="ECO:0000256" key="6">
    <source>
        <dbReference type="ARBA" id="ARBA00023065"/>
    </source>
</evidence>
<keyword evidence="11" id="KW-1185">Reference proteome</keyword>
<evidence type="ECO:0000256" key="4">
    <source>
        <dbReference type="ARBA" id="ARBA00022989"/>
    </source>
</evidence>
<feature type="transmembrane region" description="Helical" evidence="8">
    <location>
        <begin position="76"/>
        <end position="98"/>
    </location>
</feature>
<reference evidence="10" key="1">
    <citation type="submission" date="2021-12" db="EMBL/GenBank/DDBJ databases">
        <authorList>
            <person name="Zaccaron A."/>
            <person name="Stergiopoulos I."/>
        </authorList>
    </citation>
    <scope>NUCLEOTIDE SEQUENCE</scope>
    <source>
        <strain evidence="10">Race5_Kim</strain>
    </source>
</reference>
<keyword evidence="7 8" id="KW-0472">Membrane</keyword>
<dbReference type="GO" id="GO:0005886">
    <property type="term" value="C:plasma membrane"/>
    <property type="evidence" value="ECO:0007669"/>
    <property type="project" value="TreeGrafter"/>
</dbReference>
<dbReference type="InterPro" id="IPR039261">
    <property type="entry name" value="FNR_nucleotide-bd"/>
</dbReference>
<name>A0A9Q8L7N5_PASFU</name>
<evidence type="ECO:0000256" key="1">
    <source>
        <dbReference type="ARBA" id="ARBA00004141"/>
    </source>
</evidence>
<evidence type="ECO:0000256" key="2">
    <source>
        <dbReference type="ARBA" id="ARBA00022692"/>
    </source>
</evidence>
<sequence>MRKWCRAEREHVPSGSRYTSSTMQAPPTSLRRRLSYLVAPTLLLSCAGLTIGLAYAPCYSSYCVEYFFPYHTRIHIALFYSLLAVIGLSLTARTWSLPIQRLSQWHFSEKHVPLAGKPLSVGAFVLGFLIVGATFGSTGYWYEAQQQFWFDRGATVDWTEHMFRLAWCGITGHWCDIWAGLVVIPVGRNSILGRTFNIHTSTLLLVHKLLAYGLFAFAIIRGLFFFSWLDVYLKASYEVQGHFQTDNPAYTWEETEAMGYYYAFTLPIALIAGWLLIPAMVITGLPWLRRNHYNTFYFTHIILAFLVIWALCIHSSTGFYFLLPGIILWVADWAWRVSNSLYAKQQVQIEYAGNDWYRIRLPWGSKISSGNSEKALESGHVSDDSEKTVVAPSTSSPIATYYINIGQISRLEAHPFSAVYSTVSNSGPVLLFQRGPAKKKDKKRDKEWTWKLSYLAHDAANEANPLTLPARIEGPYHHHVPEMHAANHIFLLVGGTGVTGALSIANWWAGKYDASEQPAQRSLRLLWSTRGQADWQLQEVEDLRRLAQECPNMELVLHDSTQSGRIDPHTALSDFLGSVPAESTSSTLGWEGAKSQKEGSAWTYVSGPGGMMKSAEAACVQQQIALRRVGKTGARGIRDLSWYISNFNV</sequence>
<dbReference type="KEGG" id="ffu:CLAFUR5_00410"/>
<dbReference type="InterPro" id="IPR013130">
    <property type="entry name" value="Fe3_Rdtase_TM_dom"/>
</dbReference>
<dbReference type="Proteomes" id="UP000756132">
    <property type="component" value="Chromosome 1"/>
</dbReference>
<dbReference type="PANTHER" id="PTHR11972">
    <property type="entry name" value="NADPH OXIDASE"/>
    <property type="match status" value="1"/>
</dbReference>
<dbReference type="OrthoDB" id="167398at2759"/>
<feature type="transmembrane region" description="Helical" evidence="8">
    <location>
        <begin position="209"/>
        <end position="229"/>
    </location>
</feature>
<evidence type="ECO:0000313" key="10">
    <source>
        <dbReference type="EMBL" id="UJO12363.1"/>
    </source>
</evidence>
<keyword evidence="6" id="KW-0406">Ion transport</keyword>
<evidence type="ECO:0000256" key="7">
    <source>
        <dbReference type="ARBA" id="ARBA00023136"/>
    </source>
</evidence>
<dbReference type="GO" id="GO:0016491">
    <property type="term" value="F:oxidoreductase activity"/>
    <property type="evidence" value="ECO:0007669"/>
    <property type="project" value="UniProtKB-KW"/>
</dbReference>
<dbReference type="AlphaFoldDB" id="A0A9Q8L7N5"/>
<feature type="transmembrane region" description="Helical" evidence="8">
    <location>
        <begin position="34"/>
        <end position="56"/>
    </location>
</feature>
<reference evidence="10" key="2">
    <citation type="journal article" date="2022" name="Microb. Genom.">
        <title>A chromosome-scale genome assembly of the tomato pathogen Cladosporium fulvum reveals a compartmentalized genome architecture and the presence of a dispensable chromosome.</title>
        <authorList>
            <person name="Zaccaron A.Z."/>
            <person name="Chen L.H."/>
            <person name="Samaras A."/>
            <person name="Stergiopoulos I."/>
        </authorList>
    </citation>
    <scope>NUCLEOTIDE SEQUENCE</scope>
    <source>
        <strain evidence="10">Race5_Kim</strain>
    </source>
</reference>
<dbReference type="Gene3D" id="3.40.50.80">
    <property type="entry name" value="Nucleotide-binding domain of ferredoxin-NADP reductase (FNR) module"/>
    <property type="match status" value="1"/>
</dbReference>
<evidence type="ECO:0000256" key="3">
    <source>
        <dbReference type="ARBA" id="ARBA00022982"/>
    </source>
</evidence>
<feature type="domain" description="Ferric oxidoreductase" evidence="9">
    <location>
        <begin position="180"/>
        <end position="310"/>
    </location>
</feature>